<evidence type="ECO:0000256" key="2">
    <source>
        <dbReference type="ARBA" id="ARBA00008954"/>
    </source>
</evidence>
<comment type="caution">
    <text evidence="5">The sequence shown here is derived from an EMBL/GenBank/DDBJ whole genome shotgun (WGS) entry which is preliminary data.</text>
</comment>
<keyword evidence="5" id="KW-0032">Aminotransferase</keyword>
<name>A0ABT0E0T4_9SPHN</name>
<dbReference type="InterPro" id="IPR015422">
    <property type="entry name" value="PyrdxlP-dep_Trfase_small"/>
</dbReference>
<evidence type="ECO:0000313" key="5">
    <source>
        <dbReference type="EMBL" id="MCK0532812.1"/>
    </source>
</evidence>
<dbReference type="Gene3D" id="3.40.640.10">
    <property type="entry name" value="Type I PLP-dependent aspartate aminotransferase-like (Major domain)"/>
    <property type="match status" value="1"/>
</dbReference>
<evidence type="ECO:0000313" key="6">
    <source>
        <dbReference type="Proteomes" id="UP001203512"/>
    </source>
</evidence>
<keyword evidence="5" id="KW-0808">Transferase</keyword>
<proteinExistence type="inferred from homology"/>
<dbReference type="InterPro" id="IPR049704">
    <property type="entry name" value="Aminotrans_3_PPA_site"/>
</dbReference>
<keyword evidence="3 4" id="KW-0663">Pyridoxal phosphate</keyword>
<comment type="similarity">
    <text evidence="2 4">Belongs to the class-III pyridoxal-phosphate-dependent aminotransferase family.</text>
</comment>
<dbReference type="CDD" id="cd00610">
    <property type="entry name" value="OAT_like"/>
    <property type="match status" value="1"/>
</dbReference>
<dbReference type="Gene3D" id="3.90.1150.10">
    <property type="entry name" value="Aspartate Aminotransferase, domain 1"/>
    <property type="match status" value="1"/>
</dbReference>
<dbReference type="InterPro" id="IPR015424">
    <property type="entry name" value="PyrdxlP-dep_Trfase"/>
</dbReference>
<organism evidence="5 6">
    <name type="scientific">Sphingobium agri</name>
    <dbReference type="NCBI Taxonomy" id="2933566"/>
    <lineage>
        <taxon>Bacteria</taxon>
        <taxon>Pseudomonadati</taxon>
        <taxon>Pseudomonadota</taxon>
        <taxon>Alphaproteobacteria</taxon>
        <taxon>Sphingomonadales</taxon>
        <taxon>Sphingomonadaceae</taxon>
        <taxon>Sphingobium</taxon>
    </lineage>
</organism>
<keyword evidence="6" id="KW-1185">Reference proteome</keyword>
<evidence type="ECO:0000256" key="1">
    <source>
        <dbReference type="ARBA" id="ARBA00001933"/>
    </source>
</evidence>
<reference evidence="5 6" key="1">
    <citation type="submission" date="2022-04" db="EMBL/GenBank/DDBJ databases">
        <authorList>
            <person name="Huq M.A."/>
        </authorList>
    </citation>
    <scope>NUCLEOTIDE SEQUENCE [LARGE SCALE GENOMIC DNA]</scope>
    <source>
        <strain evidence="5 6">MAH-33</strain>
    </source>
</reference>
<sequence>MNDDDHSLLQRRRQVLGTGAPLFYEQPLHLVRGEGAWVFDADGRRYLDVYNNVPHVGHCHPHVVKAASRQLATLNINTRYLHGNVVDYAERLAATTDYDHAGVFFTCTGTESNELALRIARHVTGGTGIIASSVNYHGNSAVLASLCTAFPVPEPFPDFARLVQVPDPYRHRQGRSDAELASHYLDEARGAIASLEESGVKLAALLIDPSLANEGLPEFVPGYLTGLVELVRAAGGLVIADEVQSGFGRTGAAMWAHQYHGITPDIITTGKPMGNGFPIGSVISSYDVVDEFGRSANYFNTFGGNPVATAAAAAVLEVIENENLIANAATVGAYVQNRLTELMTRHEIIGNVRCRGMFFGLELVADRVSKNPSPLAGRIVNRMKDRGVLLSRIGPFDNILKMRPSMIFTFEQADILLAALDETLEEAAR</sequence>
<comment type="cofactor">
    <cofactor evidence="1">
        <name>pyridoxal 5'-phosphate</name>
        <dbReference type="ChEBI" id="CHEBI:597326"/>
    </cofactor>
</comment>
<dbReference type="GO" id="GO:0008483">
    <property type="term" value="F:transaminase activity"/>
    <property type="evidence" value="ECO:0007669"/>
    <property type="project" value="UniProtKB-KW"/>
</dbReference>
<accession>A0ABT0E0T4</accession>
<gene>
    <name evidence="5" type="ORF">MU848_14575</name>
</gene>
<dbReference type="SUPFAM" id="SSF53383">
    <property type="entry name" value="PLP-dependent transferases"/>
    <property type="match status" value="1"/>
</dbReference>
<dbReference type="InterPro" id="IPR015421">
    <property type="entry name" value="PyrdxlP-dep_Trfase_major"/>
</dbReference>
<dbReference type="PIRSF" id="PIRSF000521">
    <property type="entry name" value="Transaminase_4ab_Lys_Orn"/>
    <property type="match status" value="1"/>
</dbReference>
<dbReference type="Pfam" id="PF00202">
    <property type="entry name" value="Aminotran_3"/>
    <property type="match status" value="1"/>
</dbReference>
<evidence type="ECO:0000256" key="3">
    <source>
        <dbReference type="ARBA" id="ARBA00022898"/>
    </source>
</evidence>
<dbReference type="RefSeq" id="WP_201516085.1">
    <property type="nucleotide sequence ID" value="NZ_JALKHS010000011.1"/>
</dbReference>
<dbReference type="PANTHER" id="PTHR45688">
    <property type="match status" value="1"/>
</dbReference>
<dbReference type="EMBL" id="JALKHS010000011">
    <property type="protein sequence ID" value="MCK0532812.1"/>
    <property type="molecule type" value="Genomic_DNA"/>
</dbReference>
<dbReference type="PANTHER" id="PTHR45688:SF13">
    <property type="entry name" value="ALANINE--GLYOXYLATE AMINOTRANSFERASE 2-LIKE"/>
    <property type="match status" value="1"/>
</dbReference>
<dbReference type="InterPro" id="IPR005814">
    <property type="entry name" value="Aminotrans_3"/>
</dbReference>
<protein>
    <submittedName>
        <fullName evidence="5">Aspartate aminotransferase family protein</fullName>
    </submittedName>
</protein>
<evidence type="ECO:0000256" key="4">
    <source>
        <dbReference type="RuleBase" id="RU003560"/>
    </source>
</evidence>
<dbReference type="PROSITE" id="PS00600">
    <property type="entry name" value="AA_TRANSFER_CLASS_3"/>
    <property type="match status" value="1"/>
</dbReference>
<dbReference type="Proteomes" id="UP001203512">
    <property type="component" value="Unassembled WGS sequence"/>
</dbReference>